<dbReference type="GO" id="GO:0000973">
    <property type="term" value="P:post-transcriptional tethering of RNA polymerase II gene DNA at nuclear periphery"/>
    <property type="evidence" value="ECO:0007669"/>
    <property type="project" value="TreeGrafter"/>
</dbReference>
<dbReference type="GO" id="GO:0006606">
    <property type="term" value="P:protein import into nucleus"/>
    <property type="evidence" value="ECO:0007669"/>
    <property type="project" value="TreeGrafter"/>
</dbReference>
<sequence length="853" mass="98331">MTDRRSLLIRSTLNNSQLSSNLSHNLPLLESSNLSLNLTSNPDDDDIDRGKGRTDALFSHFYDVLQTHGSDTESFEIINGLTEACRRVVQQLQLEIEHGMGGDEGVKQRELSIKALKQEINTWLLLHALFYDRVVLQTDQHVEDDLMQDGPMLGGSEKEVIDQLYEVNATLREYQLVVDWLEACYESRDPENTLHRHDRMMGWENSLYQLENLQGAAFGLGGQEIIKSLDPDAPVREKKHLHQLDEEDNQRLSKAIFNYIRSGKIDEGLKLSKHYGQIWRAAILEGWRLHEDPNYQEDSTGLMGGKSTNLIHDKIAIEGNPRRDVWKKCAWLLADSSSKGHDDYTRATVGVFCGHLGSLKSILQSNWHDLLWAYLKVQIDIRVESEIRGCCVKRFSAMPDEYWSNKMTLEQIFQELEVAKDLTVRDYAQSQLGQIQKHLILDTCHELIQFVGRWLTPSPHQLRFVTHLVLFLRQINRLDQKQDQSLAEQIISNYIEQALIPRREPQIIAYYVSAVSPPRQIQLYSKFLETVENKPLRTSCLEAALVAGLDVMEITKFTVENIFQQQQTSLDGDLREPAPSGEISLADKRCIYSLEWLIHLQEQRAELLWQANAMMRQYLATSKTECVREVFRLIPSDVVTHLVNNYGSMDNLPAREECSLKEYLCFKVYLTGIDSFNEWTRLHQNPPQKPGAGVGGIAAQDNFTERMASEHKEQTYRNEFARWQVKLQEQSKQTLDSLYNVLLFPEKGWLVDPFIPKEPEDVAILNWQHRQIQMEKLRSVCLPEIALLLLEVMSKSNDFAGCVRLADEIASEQRQLYKVYTKHRMAELLFRIATASQELLNEKLDPWGYPFTA</sequence>
<keyword evidence="11" id="KW-1185">Reference proteome</keyword>
<dbReference type="FunFam" id="1.10.3450.20:FF:000001">
    <property type="entry name" value="Nuclear pore complex protein"/>
    <property type="match status" value="1"/>
</dbReference>
<keyword evidence="6 9" id="KW-0906">Nuclear pore complex</keyword>
<accession>B4MZZ3</accession>
<keyword evidence="3" id="KW-0509">mRNA transport</keyword>
<dbReference type="GO" id="GO:0031965">
    <property type="term" value="C:nuclear membrane"/>
    <property type="evidence" value="ECO:0007669"/>
    <property type="project" value="UniProtKB-SubCell"/>
</dbReference>
<dbReference type="GO" id="GO:0031080">
    <property type="term" value="C:nuclear pore outer ring"/>
    <property type="evidence" value="ECO:0007669"/>
    <property type="project" value="TreeGrafter"/>
</dbReference>
<keyword evidence="5 9" id="KW-0811">Translocation</keyword>
<dbReference type="HOGENOM" id="CLU_012944_1_0_1"/>
<dbReference type="FunCoup" id="B4MZZ3">
    <property type="interactions" value="1845"/>
</dbReference>
<dbReference type="Gene3D" id="1.10.3450.20">
    <property type="match status" value="1"/>
</dbReference>
<dbReference type="AlphaFoldDB" id="B4MZZ3"/>
<evidence type="ECO:0000256" key="8">
    <source>
        <dbReference type="ARBA" id="ARBA00023242"/>
    </source>
</evidence>
<name>B4MZZ3_DROWI</name>
<reference evidence="10 11" key="1">
    <citation type="journal article" date="2007" name="Nature">
        <title>Evolution of genes and genomes on the Drosophila phylogeny.</title>
        <authorList>
            <consortium name="Drosophila 12 Genomes Consortium"/>
            <person name="Clark A.G."/>
            <person name="Eisen M.B."/>
            <person name="Smith D.R."/>
            <person name="Bergman C.M."/>
            <person name="Oliver B."/>
            <person name="Markow T.A."/>
            <person name="Kaufman T.C."/>
            <person name="Kellis M."/>
            <person name="Gelbart W."/>
            <person name="Iyer V.N."/>
            <person name="Pollard D.A."/>
            <person name="Sackton T.B."/>
            <person name="Larracuente A.M."/>
            <person name="Singh N.D."/>
            <person name="Abad J.P."/>
            <person name="Abt D.N."/>
            <person name="Adryan B."/>
            <person name="Aguade M."/>
            <person name="Akashi H."/>
            <person name="Anderson W.W."/>
            <person name="Aquadro C.F."/>
            <person name="Ardell D.H."/>
            <person name="Arguello R."/>
            <person name="Artieri C.G."/>
            <person name="Barbash D.A."/>
            <person name="Barker D."/>
            <person name="Barsanti P."/>
            <person name="Batterham P."/>
            <person name="Batzoglou S."/>
            <person name="Begun D."/>
            <person name="Bhutkar A."/>
            <person name="Blanco E."/>
            <person name="Bosak S.A."/>
            <person name="Bradley R.K."/>
            <person name="Brand A.D."/>
            <person name="Brent M.R."/>
            <person name="Brooks A.N."/>
            <person name="Brown R.H."/>
            <person name="Butlin R.K."/>
            <person name="Caggese C."/>
            <person name="Calvi B.R."/>
            <person name="Bernardo de Carvalho A."/>
            <person name="Caspi A."/>
            <person name="Castrezana S."/>
            <person name="Celniker S.E."/>
            <person name="Chang J.L."/>
            <person name="Chapple C."/>
            <person name="Chatterji S."/>
            <person name="Chinwalla A."/>
            <person name="Civetta A."/>
            <person name="Clifton S.W."/>
            <person name="Comeron J.M."/>
            <person name="Costello J.C."/>
            <person name="Coyne J.A."/>
            <person name="Daub J."/>
            <person name="David R.G."/>
            <person name="Delcher A.L."/>
            <person name="Delehaunty K."/>
            <person name="Do C.B."/>
            <person name="Ebling H."/>
            <person name="Edwards K."/>
            <person name="Eickbush T."/>
            <person name="Evans J.D."/>
            <person name="Filipski A."/>
            <person name="Findeiss S."/>
            <person name="Freyhult E."/>
            <person name="Fulton L."/>
            <person name="Fulton R."/>
            <person name="Garcia A.C."/>
            <person name="Gardiner A."/>
            <person name="Garfield D.A."/>
            <person name="Garvin B.E."/>
            <person name="Gibson G."/>
            <person name="Gilbert D."/>
            <person name="Gnerre S."/>
            <person name="Godfrey J."/>
            <person name="Good R."/>
            <person name="Gotea V."/>
            <person name="Gravely B."/>
            <person name="Greenberg A.J."/>
            <person name="Griffiths-Jones S."/>
            <person name="Gross S."/>
            <person name="Guigo R."/>
            <person name="Gustafson E.A."/>
            <person name="Haerty W."/>
            <person name="Hahn M.W."/>
            <person name="Halligan D.L."/>
            <person name="Halpern A.L."/>
            <person name="Halter G.M."/>
            <person name="Han M.V."/>
            <person name="Heger A."/>
            <person name="Hillier L."/>
            <person name="Hinrichs A.S."/>
            <person name="Holmes I."/>
            <person name="Hoskins R.A."/>
            <person name="Hubisz M.J."/>
            <person name="Hultmark D."/>
            <person name="Huntley M.A."/>
            <person name="Jaffe D.B."/>
            <person name="Jagadeeshan S."/>
            <person name="Jeck W.R."/>
            <person name="Johnson J."/>
            <person name="Jones C.D."/>
            <person name="Jordan W.C."/>
            <person name="Karpen G.H."/>
            <person name="Kataoka E."/>
            <person name="Keightley P.D."/>
            <person name="Kheradpour P."/>
            <person name="Kirkness E.F."/>
            <person name="Koerich L.B."/>
            <person name="Kristiansen K."/>
            <person name="Kudrna D."/>
            <person name="Kulathinal R.J."/>
            <person name="Kumar S."/>
            <person name="Kwok R."/>
            <person name="Lander E."/>
            <person name="Langley C.H."/>
            <person name="Lapoint R."/>
            <person name="Lazzaro B.P."/>
            <person name="Lee S.J."/>
            <person name="Levesque L."/>
            <person name="Li R."/>
            <person name="Lin C.F."/>
            <person name="Lin M.F."/>
            <person name="Lindblad-Toh K."/>
            <person name="Llopart A."/>
            <person name="Long M."/>
            <person name="Low L."/>
            <person name="Lozovsky E."/>
            <person name="Lu J."/>
            <person name="Luo M."/>
            <person name="Machado C.A."/>
            <person name="Makalowski W."/>
            <person name="Marzo M."/>
            <person name="Matsuda M."/>
            <person name="Matzkin L."/>
            <person name="McAllister B."/>
            <person name="McBride C.S."/>
            <person name="McKernan B."/>
            <person name="McKernan K."/>
            <person name="Mendez-Lago M."/>
            <person name="Minx P."/>
            <person name="Mollenhauer M.U."/>
            <person name="Montooth K."/>
            <person name="Mount S.M."/>
            <person name="Mu X."/>
            <person name="Myers E."/>
            <person name="Negre B."/>
            <person name="Newfeld S."/>
            <person name="Nielsen R."/>
            <person name="Noor M.A."/>
            <person name="O'Grady P."/>
            <person name="Pachter L."/>
            <person name="Papaceit M."/>
            <person name="Parisi M.J."/>
            <person name="Parisi M."/>
            <person name="Parts L."/>
            <person name="Pedersen J.S."/>
            <person name="Pesole G."/>
            <person name="Phillippy A.M."/>
            <person name="Ponting C.P."/>
            <person name="Pop M."/>
            <person name="Porcelli D."/>
            <person name="Powell J.R."/>
            <person name="Prohaska S."/>
            <person name="Pruitt K."/>
            <person name="Puig M."/>
            <person name="Quesneville H."/>
            <person name="Ram K.R."/>
            <person name="Rand D."/>
            <person name="Rasmussen M.D."/>
            <person name="Reed L.K."/>
            <person name="Reenan R."/>
            <person name="Reily A."/>
            <person name="Remington K.A."/>
            <person name="Rieger T.T."/>
            <person name="Ritchie M.G."/>
            <person name="Robin C."/>
            <person name="Rogers Y.H."/>
            <person name="Rohde C."/>
            <person name="Rozas J."/>
            <person name="Rubenfield M.J."/>
            <person name="Ruiz A."/>
            <person name="Russo S."/>
            <person name="Salzberg S.L."/>
            <person name="Sanchez-Gracia A."/>
            <person name="Saranga D.J."/>
            <person name="Sato H."/>
            <person name="Schaeffer S.W."/>
            <person name="Schatz M.C."/>
            <person name="Schlenke T."/>
            <person name="Schwartz R."/>
            <person name="Segarra C."/>
            <person name="Singh R.S."/>
            <person name="Sirot L."/>
            <person name="Sirota M."/>
            <person name="Sisneros N.B."/>
            <person name="Smith C.D."/>
            <person name="Smith T.F."/>
            <person name="Spieth J."/>
            <person name="Stage D.E."/>
            <person name="Stark A."/>
            <person name="Stephan W."/>
            <person name="Strausberg R.L."/>
            <person name="Strempel S."/>
            <person name="Sturgill D."/>
            <person name="Sutton G."/>
            <person name="Sutton G.G."/>
            <person name="Tao W."/>
            <person name="Teichmann S."/>
            <person name="Tobari Y.N."/>
            <person name="Tomimura Y."/>
            <person name="Tsolas J.M."/>
            <person name="Valente V.L."/>
            <person name="Venter E."/>
            <person name="Venter J.C."/>
            <person name="Vicario S."/>
            <person name="Vieira F.G."/>
            <person name="Vilella A.J."/>
            <person name="Villasante A."/>
            <person name="Walenz B."/>
            <person name="Wang J."/>
            <person name="Wasserman M."/>
            <person name="Watts T."/>
            <person name="Wilson D."/>
            <person name="Wilson R.K."/>
            <person name="Wing R.A."/>
            <person name="Wolfner M.F."/>
            <person name="Wong A."/>
            <person name="Wong G.K."/>
            <person name="Wu C.I."/>
            <person name="Wu G."/>
            <person name="Yamamoto D."/>
            <person name="Yang H.P."/>
            <person name="Yang S.P."/>
            <person name="Yorke J.A."/>
            <person name="Yoshida K."/>
            <person name="Zdobnov E."/>
            <person name="Zhang P."/>
            <person name="Zhang Y."/>
            <person name="Zimin A.V."/>
            <person name="Baldwin J."/>
            <person name="Abdouelleil A."/>
            <person name="Abdulkadir J."/>
            <person name="Abebe A."/>
            <person name="Abera B."/>
            <person name="Abreu J."/>
            <person name="Acer S.C."/>
            <person name="Aftuck L."/>
            <person name="Alexander A."/>
            <person name="An P."/>
            <person name="Anderson E."/>
            <person name="Anderson S."/>
            <person name="Arachi H."/>
            <person name="Azer M."/>
            <person name="Bachantsang P."/>
            <person name="Barry A."/>
            <person name="Bayul T."/>
            <person name="Berlin A."/>
            <person name="Bessette D."/>
            <person name="Bloom T."/>
            <person name="Blye J."/>
            <person name="Boguslavskiy L."/>
            <person name="Bonnet C."/>
            <person name="Boukhgalter B."/>
            <person name="Bourzgui I."/>
            <person name="Brown A."/>
            <person name="Cahill P."/>
            <person name="Channer S."/>
            <person name="Cheshatsang Y."/>
            <person name="Chuda L."/>
            <person name="Citroen M."/>
            <person name="Collymore A."/>
            <person name="Cooke P."/>
            <person name="Costello M."/>
            <person name="D'Aco K."/>
            <person name="Daza R."/>
            <person name="De Haan G."/>
            <person name="DeGray S."/>
            <person name="DeMaso C."/>
            <person name="Dhargay N."/>
            <person name="Dooley K."/>
            <person name="Dooley E."/>
            <person name="Doricent M."/>
            <person name="Dorje P."/>
            <person name="Dorjee K."/>
            <person name="Dupes A."/>
            <person name="Elong R."/>
            <person name="Falk J."/>
            <person name="Farina A."/>
            <person name="Faro S."/>
            <person name="Ferguson D."/>
            <person name="Fisher S."/>
            <person name="Foley C.D."/>
            <person name="Franke A."/>
            <person name="Friedrich D."/>
            <person name="Gadbois L."/>
            <person name="Gearin G."/>
            <person name="Gearin C.R."/>
            <person name="Giannoukos G."/>
            <person name="Goode T."/>
            <person name="Graham J."/>
            <person name="Grandbois E."/>
            <person name="Grewal S."/>
            <person name="Gyaltsen K."/>
            <person name="Hafez N."/>
            <person name="Hagos B."/>
            <person name="Hall J."/>
            <person name="Henson C."/>
            <person name="Hollinger A."/>
            <person name="Honan T."/>
            <person name="Huard M.D."/>
            <person name="Hughes L."/>
            <person name="Hurhula B."/>
            <person name="Husby M.E."/>
            <person name="Kamat A."/>
            <person name="Kanga B."/>
            <person name="Kashin S."/>
            <person name="Khazanovich D."/>
            <person name="Kisner P."/>
            <person name="Lance K."/>
            <person name="Lara M."/>
            <person name="Lee W."/>
            <person name="Lennon N."/>
            <person name="Letendre F."/>
            <person name="LeVine R."/>
            <person name="Lipovsky A."/>
            <person name="Liu X."/>
            <person name="Liu J."/>
            <person name="Liu S."/>
            <person name="Lokyitsang T."/>
            <person name="Lokyitsang Y."/>
            <person name="Lubonja R."/>
            <person name="Lui A."/>
            <person name="MacDonald P."/>
            <person name="Magnisalis V."/>
            <person name="Maru K."/>
            <person name="Matthews C."/>
            <person name="McCusker W."/>
            <person name="McDonough S."/>
            <person name="Mehta T."/>
            <person name="Meldrim J."/>
            <person name="Meneus L."/>
            <person name="Mihai O."/>
            <person name="Mihalev A."/>
            <person name="Mihova T."/>
            <person name="Mittelman R."/>
            <person name="Mlenga V."/>
            <person name="Montmayeur A."/>
            <person name="Mulrain L."/>
            <person name="Navidi A."/>
            <person name="Naylor J."/>
            <person name="Negash T."/>
            <person name="Nguyen T."/>
            <person name="Nguyen N."/>
            <person name="Nicol R."/>
            <person name="Norbu C."/>
            <person name="Norbu N."/>
            <person name="Novod N."/>
            <person name="O'Neill B."/>
            <person name="Osman S."/>
            <person name="Markiewicz E."/>
            <person name="Oyono O.L."/>
            <person name="Patti C."/>
            <person name="Phunkhang P."/>
            <person name="Pierre F."/>
            <person name="Priest M."/>
            <person name="Raghuraman S."/>
            <person name="Rege F."/>
            <person name="Reyes R."/>
            <person name="Rise C."/>
            <person name="Rogov P."/>
            <person name="Ross K."/>
            <person name="Ryan E."/>
            <person name="Settipalli S."/>
            <person name="Shea T."/>
            <person name="Sherpa N."/>
            <person name="Shi L."/>
            <person name="Shih D."/>
            <person name="Sparrow T."/>
            <person name="Spaulding J."/>
            <person name="Stalker J."/>
            <person name="Stange-Thomann N."/>
            <person name="Stavropoulos S."/>
            <person name="Stone C."/>
            <person name="Strader C."/>
            <person name="Tesfaye S."/>
            <person name="Thomson T."/>
            <person name="Thoulutsang Y."/>
            <person name="Thoulutsang D."/>
            <person name="Topham K."/>
            <person name="Topping I."/>
            <person name="Tsamla T."/>
            <person name="Vassiliev H."/>
            <person name="Vo A."/>
            <person name="Wangchuk T."/>
            <person name="Wangdi T."/>
            <person name="Weiand M."/>
            <person name="Wilkinson J."/>
            <person name="Wilson A."/>
            <person name="Yadav S."/>
            <person name="Young G."/>
            <person name="Yu Q."/>
            <person name="Zembek L."/>
            <person name="Zhong D."/>
            <person name="Zimmer A."/>
            <person name="Zwirko Z."/>
            <person name="Jaffe D.B."/>
            <person name="Alvarez P."/>
            <person name="Brockman W."/>
            <person name="Butler J."/>
            <person name="Chin C."/>
            <person name="Gnerre S."/>
            <person name="Grabherr M."/>
            <person name="Kleber M."/>
            <person name="Mauceli E."/>
            <person name="MacCallum I."/>
        </authorList>
    </citation>
    <scope>NUCLEOTIDE SEQUENCE [LARGE SCALE GENOMIC DNA]</scope>
    <source>
        <strain evidence="11">Tucson 14030-0811.24</strain>
    </source>
</reference>
<dbReference type="InterPro" id="IPR007252">
    <property type="entry name" value="Nup84/Nup107"/>
</dbReference>
<dbReference type="Gene3D" id="1.20.190.50">
    <property type="match status" value="1"/>
</dbReference>
<dbReference type="EMBL" id="CH963920">
    <property type="protein sequence ID" value="EDW77928.1"/>
    <property type="molecule type" value="Genomic_DNA"/>
</dbReference>
<proteinExistence type="inferred from homology"/>
<gene>
    <name evidence="10" type="primary">Dwil\GK24746</name>
    <name evidence="10" type="ORF">Dwil_GK24746</name>
</gene>
<dbReference type="STRING" id="7260.B4MZZ3"/>
<comment type="function">
    <text evidence="9">Functions as a component of the nuclear pore complex (NPC).</text>
</comment>
<evidence type="ECO:0000256" key="9">
    <source>
        <dbReference type="RuleBase" id="RU365072"/>
    </source>
</evidence>
<protein>
    <recommendedName>
        <fullName evidence="9">Nuclear pore complex protein</fullName>
    </recommendedName>
</protein>
<keyword evidence="2 9" id="KW-0813">Transport</keyword>
<dbReference type="PANTHER" id="PTHR13003:SF2">
    <property type="entry name" value="NUCLEAR PORE COMPLEX PROTEIN NUP107"/>
    <property type="match status" value="1"/>
</dbReference>
<dbReference type="InParanoid" id="B4MZZ3"/>
<dbReference type="KEGG" id="dwi:6643879"/>
<evidence type="ECO:0000256" key="4">
    <source>
        <dbReference type="ARBA" id="ARBA00022927"/>
    </source>
</evidence>
<dbReference type="PANTHER" id="PTHR13003">
    <property type="entry name" value="NUP107-RELATED"/>
    <property type="match status" value="1"/>
</dbReference>
<dbReference type="GO" id="GO:0006406">
    <property type="term" value="P:mRNA export from nucleus"/>
    <property type="evidence" value="ECO:0007669"/>
    <property type="project" value="TreeGrafter"/>
</dbReference>
<dbReference type="GO" id="GO:0017056">
    <property type="term" value="F:structural constituent of nuclear pore"/>
    <property type="evidence" value="ECO:0007669"/>
    <property type="project" value="UniProtKB-UniRule"/>
</dbReference>
<evidence type="ECO:0000256" key="6">
    <source>
        <dbReference type="ARBA" id="ARBA00023132"/>
    </source>
</evidence>
<dbReference type="Proteomes" id="UP000007798">
    <property type="component" value="Unassembled WGS sequence"/>
</dbReference>
<dbReference type="OMA" id="MAHIVLF"/>
<evidence type="ECO:0000256" key="2">
    <source>
        <dbReference type="ARBA" id="ARBA00022448"/>
    </source>
</evidence>
<dbReference type="PhylomeDB" id="B4MZZ3"/>
<evidence type="ECO:0000256" key="3">
    <source>
        <dbReference type="ARBA" id="ARBA00022816"/>
    </source>
</evidence>
<evidence type="ECO:0000256" key="7">
    <source>
        <dbReference type="ARBA" id="ARBA00023136"/>
    </source>
</evidence>
<comment type="subcellular location">
    <subcellularLocation>
        <location evidence="9">Nucleus</location>
        <location evidence="9">Nuclear pore complex</location>
    </subcellularLocation>
    <subcellularLocation>
        <location evidence="9">Nucleus membrane</location>
    </subcellularLocation>
</comment>
<evidence type="ECO:0000256" key="5">
    <source>
        <dbReference type="ARBA" id="ARBA00023010"/>
    </source>
</evidence>
<organism evidence="10 11">
    <name type="scientific">Drosophila willistoni</name>
    <name type="common">Fruit fly</name>
    <dbReference type="NCBI Taxonomy" id="7260"/>
    <lineage>
        <taxon>Eukaryota</taxon>
        <taxon>Metazoa</taxon>
        <taxon>Ecdysozoa</taxon>
        <taxon>Arthropoda</taxon>
        <taxon>Hexapoda</taxon>
        <taxon>Insecta</taxon>
        <taxon>Pterygota</taxon>
        <taxon>Neoptera</taxon>
        <taxon>Endopterygota</taxon>
        <taxon>Diptera</taxon>
        <taxon>Brachycera</taxon>
        <taxon>Muscomorpha</taxon>
        <taxon>Ephydroidea</taxon>
        <taxon>Drosophilidae</taxon>
        <taxon>Drosophila</taxon>
        <taxon>Sophophora</taxon>
    </lineage>
</organism>
<keyword evidence="8 9" id="KW-0539">Nucleus</keyword>
<comment type="subunit">
    <text evidence="9">Part of the nuclear pore complex (NPC).</text>
</comment>
<keyword evidence="7 9" id="KW-0472">Membrane</keyword>
<evidence type="ECO:0000256" key="1">
    <source>
        <dbReference type="ARBA" id="ARBA00009510"/>
    </source>
</evidence>
<dbReference type="Pfam" id="PF04121">
    <property type="entry name" value="Nup84_Nup100"/>
    <property type="match status" value="1"/>
</dbReference>
<dbReference type="OrthoDB" id="3098at2759"/>
<dbReference type="eggNOG" id="KOG1964">
    <property type="taxonomic scope" value="Eukaryota"/>
</dbReference>
<comment type="similarity">
    <text evidence="1 9">Belongs to the nucleoporin Nup84/Nup107 family.</text>
</comment>
<keyword evidence="4" id="KW-0653">Protein transport</keyword>
<evidence type="ECO:0000313" key="11">
    <source>
        <dbReference type="Proteomes" id="UP000007798"/>
    </source>
</evidence>
<evidence type="ECO:0000313" key="10">
    <source>
        <dbReference type="EMBL" id="EDW77928.1"/>
    </source>
</evidence>